<organism evidence="1">
    <name type="scientific">Cladocopium goreaui</name>
    <dbReference type="NCBI Taxonomy" id="2562237"/>
    <lineage>
        <taxon>Eukaryota</taxon>
        <taxon>Sar</taxon>
        <taxon>Alveolata</taxon>
        <taxon>Dinophyceae</taxon>
        <taxon>Suessiales</taxon>
        <taxon>Symbiodiniaceae</taxon>
        <taxon>Cladocopium</taxon>
    </lineage>
</organism>
<dbReference type="EMBL" id="CAMXCT030000439">
    <property type="protein sequence ID" value="CAL4766135.1"/>
    <property type="molecule type" value="Genomic_DNA"/>
</dbReference>
<dbReference type="AlphaFoldDB" id="A0A9P1BSX5"/>
<keyword evidence="3" id="KW-1185">Reference proteome</keyword>
<evidence type="ECO:0000313" key="3">
    <source>
        <dbReference type="Proteomes" id="UP001152797"/>
    </source>
</evidence>
<gene>
    <name evidence="1" type="ORF">C1SCF055_LOCUS6824</name>
</gene>
<evidence type="ECO:0000313" key="2">
    <source>
        <dbReference type="EMBL" id="CAL4766135.1"/>
    </source>
</evidence>
<accession>A0A9P1BSX5</accession>
<proteinExistence type="predicted"/>
<evidence type="ECO:0000313" key="1">
    <source>
        <dbReference type="EMBL" id="CAI3978823.1"/>
    </source>
</evidence>
<dbReference type="OrthoDB" id="434680at2759"/>
<protein>
    <submittedName>
        <fullName evidence="1">Uncharacterized protein</fullName>
    </submittedName>
</protein>
<dbReference type="Proteomes" id="UP001152797">
    <property type="component" value="Unassembled WGS sequence"/>
</dbReference>
<dbReference type="EMBL" id="CAMXCT020000439">
    <property type="protein sequence ID" value="CAL1132198.1"/>
    <property type="molecule type" value="Genomic_DNA"/>
</dbReference>
<dbReference type="EMBL" id="CAMXCT010000439">
    <property type="protein sequence ID" value="CAI3978823.1"/>
    <property type="molecule type" value="Genomic_DNA"/>
</dbReference>
<sequence length="281" mass="31921">MVKEKENGKTKDALFWKIRRQCVLKKDTCSKAALDLWKTPEGRGKLRSLMLANNMDFANVELELKRTSKTRFGRRKEGRWVTKHYLVNTMGWTRKMADNGFEYASRHNLLRTSQIHGEQEAKLLLDEAFSFDETHEQSTEQSQRMEIEDADGGFLADELPQGSGLQVLGHFDEDAEGNTPGDQAAANSGSFKLCFPSIQENASAVSVLPQHAKQIQIQVNYMQDIYQKLEDLQAECAVTRSARPETQQAILKLCAQCTKTDDLEGSFFEFWQAEQAQACDR</sequence>
<reference evidence="1" key="1">
    <citation type="submission" date="2022-10" db="EMBL/GenBank/DDBJ databases">
        <authorList>
            <person name="Chen Y."/>
            <person name="Dougan E. K."/>
            <person name="Chan C."/>
            <person name="Rhodes N."/>
            <person name="Thang M."/>
        </authorList>
    </citation>
    <scope>NUCLEOTIDE SEQUENCE</scope>
</reference>
<comment type="caution">
    <text evidence="1">The sequence shown here is derived from an EMBL/GenBank/DDBJ whole genome shotgun (WGS) entry which is preliminary data.</text>
</comment>
<name>A0A9P1BSX5_9DINO</name>
<reference evidence="2 3" key="2">
    <citation type="submission" date="2024-05" db="EMBL/GenBank/DDBJ databases">
        <authorList>
            <person name="Chen Y."/>
            <person name="Shah S."/>
            <person name="Dougan E. K."/>
            <person name="Thang M."/>
            <person name="Chan C."/>
        </authorList>
    </citation>
    <scope>NUCLEOTIDE SEQUENCE [LARGE SCALE GENOMIC DNA]</scope>
</reference>